<accession>A0A848QJ92</accession>
<dbReference type="Proteomes" id="UP000561181">
    <property type="component" value="Unassembled WGS sequence"/>
</dbReference>
<dbReference type="AlphaFoldDB" id="A0A848QJ92"/>
<keyword evidence="2" id="KW-1185">Reference proteome</keyword>
<evidence type="ECO:0000313" key="1">
    <source>
        <dbReference type="EMBL" id="NMW31134.1"/>
    </source>
</evidence>
<evidence type="ECO:0000313" key="2">
    <source>
        <dbReference type="Proteomes" id="UP000561181"/>
    </source>
</evidence>
<proteinExistence type="predicted"/>
<name>A0A848QJ92_9SPHN</name>
<sequence>MGKEIFVRHKQPWNAEEAAKLRLLAGKGQGLKQIAKALTRSEESTKDFAKKNKIAVAKKR</sequence>
<comment type="caution">
    <text evidence="1">The sequence shown here is derived from an EMBL/GenBank/DDBJ whole genome shotgun (WGS) entry which is preliminary data.</text>
</comment>
<dbReference type="EMBL" id="JABCRE010000002">
    <property type="protein sequence ID" value="NMW31134.1"/>
    <property type="molecule type" value="Genomic_DNA"/>
</dbReference>
<dbReference type="RefSeq" id="WP_170010361.1">
    <property type="nucleotide sequence ID" value="NZ_JABCRE010000002.1"/>
</dbReference>
<protein>
    <submittedName>
        <fullName evidence="1">Uncharacterized protein</fullName>
    </submittedName>
</protein>
<organism evidence="1 2">
    <name type="scientific">Pontixanthobacter rizhaonensis</name>
    <dbReference type="NCBI Taxonomy" id="2730337"/>
    <lineage>
        <taxon>Bacteria</taxon>
        <taxon>Pseudomonadati</taxon>
        <taxon>Pseudomonadota</taxon>
        <taxon>Alphaproteobacteria</taxon>
        <taxon>Sphingomonadales</taxon>
        <taxon>Erythrobacteraceae</taxon>
        <taxon>Pontixanthobacter</taxon>
    </lineage>
</organism>
<gene>
    <name evidence="1" type="ORF">HKD42_03570</name>
</gene>
<reference evidence="1 2" key="1">
    <citation type="submission" date="2020-04" db="EMBL/GenBank/DDBJ databases">
        <authorList>
            <person name="Liu A."/>
        </authorList>
    </citation>
    <scope>NUCLEOTIDE SEQUENCE [LARGE SCALE GENOMIC DNA]</scope>
    <source>
        <strain evidence="1 2">RZ02</strain>
    </source>
</reference>